<reference evidence="13 14" key="1">
    <citation type="journal article" date="2018" name="BMC Genomics">
        <title>The genome of Naegleria lovaniensis, the basis for a comparative approach to unravel pathogenicity factors of the human pathogenic amoeba N. fowleri.</title>
        <authorList>
            <person name="Liechti N."/>
            <person name="Schurch N."/>
            <person name="Bruggmann R."/>
            <person name="Wittwer M."/>
        </authorList>
    </citation>
    <scope>NUCLEOTIDE SEQUENCE [LARGE SCALE GENOMIC DNA]</scope>
    <source>
        <strain evidence="13 14">ATCC 30569</strain>
    </source>
</reference>
<evidence type="ECO:0000313" key="13">
    <source>
        <dbReference type="EMBL" id="KAG2377426.1"/>
    </source>
</evidence>
<comment type="similarity">
    <text evidence="2 11">Belongs to the TFB4 family.</text>
</comment>
<dbReference type="AlphaFoldDB" id="A0AA88KGR5"/>
<evidence type="ECO:0000256" key="12">
    <source>
        <dbReference type="SAM" id="MobiDB-lite"/>
    </source>
</evidence>
<dbReference type="Pfam" id="PF03850">
    <property type="entry name" value="Tfb4"/>
    <property type="match status" value="1"/>
</dbReference>
<dbReference type="Proteomes" id="UP000816034">
    <property type="component" value="Unassembled WGS sequence"/>
</dbReference>
<evidence type="ECO:0000256" key="5">
    <source>
        <dbReference type="ARBA" id="ARBA00022771"/>
    </source>
</evidence>
<dbReference type="InterPro" id="IPR004600">
    <property type="entry name" value="TFIIH_Tfb4/GTF2H3"/>
</dbReference>
<name>A0AA88KGR5_NAELO</name>
<evidence type="ECO:0000256" key="8">
    <source>
        <dbReference type="ARBA" id="ARBA00023163"/>
    </source>
</evidence>
<evidence type="ECO:0000256" key="7">
    <source>
        <dbReference type="ARBA" id="ARBA00023015"/>
    </source>
</evidence>
<proteinExistence type="inferred from homology"/>
<organism evidence="13 14">
    <name type="scientific">Naegleria lovaniensis</name>
    <name type="common">Amoeba</name>
    <dbReference type="NCBI Taxonomy" id="51637"/>
    <lineage>
        <taxon>Eukaryota</taxon>
        <taxon>Discoba</taxon>
        <taxon>Heterolobosea</taxon>
        <taxon>Tetramitia</taxon>
        <taxon>Eutetramitia</taxon>
        <taxon>Vahlkampfiidae</taxon>
        <taxon>Naegleria</taxon>
    </lineage>
</organism>
<evidence type="ECO:0000256" key="4">
    <source>
        <dbReference type="ARBA" id="ARBA00022763"/>
    </source>
</evidence>
<keyword evidence="7 11" id="KW-0805">Transcription regulation</keyword>
<evidence type="ECO:0000256" key="2">
    <source>
        <dbReference type="ARBA" id="ARBA00005273"/>
    </source>
</evidence>
<keyword evidence="14" id="KW-1185">Reference proteome</keyword>
<evidence type="ECO:0000256" key="3">
    <source>
        <dbReference type="ARBA" id="ARBA00022723"/>
    </source>
</evidence>
<dbReference type="GO" id="GO:0005675">
    <property type="term" value="C:transcription factor TFIIH holo complex"/>
    <property type="evidence" value="ECO:0007669"/>
    <property type="project" value="UniProtKB-UniRule"/>
</dbReference>
<keyword evidence="9 11" id="KW-0234">DNA repair</keyword>
<keyword evidence="3 11" id="KW-0479">Metal-binding</keyword>
<dbReference type="GeneID" id="68101791"/>
<sequence length="371" mass="41472">MQKASSSTSLNNSVYDGSSSLSSGSITTNDDLDLLVILLDVNPYTWGKRKLDLTNGVAASKNLISFSQFVNHLLVFINMYLTIQRNKKIAVIASSDHSKSHFLYPSRTTFAKKEVHNYNKIYSKESGSVLNQANSGEDVKDFFLNEITFESVSNSILNGLFQMNEDHTSSDDDQAMVDQEETTTEDASGFHHTVSRTHGFSLCGALTMALCFINRLEKEKPEGTTLNSRVLTFQVSPDISSQYISVMNSIFSAEKMGITLDACVLSTQDSTFLQQACFLTGGMYLKPQRQEGLIQYLTTIFMIEKNLRSYIQLPVQNTVDFRASCFETRKPIDDGYVCPVCLSIFSKFKPVCSTCESKLQRPTNRSVLSFK</sequence>
<evidence type="ECO:0000256" key="9">
    <source>
        <dbReference type="ARBA" id="ARBA00023204"/>
    </source>
</evidence>
<dbReference type="PANTHER" id="PTHR12831:SF0">
    <property type="entry name" value="GENERAL TRANSCRIPTION FACTOR IIH SUBUNIT 3"/>
    <property type="match status" value="1"/>
</dbReference>
<comment type="subcellular location">
    <subcellularLocation>
        <location evidence="1 11">Nucleus</location>
    </subcellularLocation>
</comment>
<dbReference type="Gene3D" id="3.40.50.410">
    <property type="entry name" value="von Willebrand factor, type A domain"/>
    <property type="match status" value="1"/>
</dbReference>
<evidence type="ECO:0000256" key="11">
    <source>
        <dbReference type="RuleBase" id="RU368090"/>
    </source>
</evidence>
<evidence type="ECO:0000313" key="14">
    <source>
        <dbReference type="Proteomes" id="UP000816034"/>
    </source>
</evidence>
<keyword evidence="5 11" id="KW-0863">Zinc-finger</keyword>
<dbReference type="EMBL" id="PYSW02000038">
    <property type="protein sequence ID" value="KAG2377426.1"/>
    <property type="molecule type" value="Genomic_DNA"/>
</dbReference>
<comment type="caution">
    <text evidence="13">The sequence shown here is derived from an EMBL/GenBank/DDBJ whole genome shotgun (WGS) entry which is preliminary data.</text>
</comment>
<dbReference type="RefSeq" id="XP_044544688.1">
    <property type="nucleotide sequence ID" value="XM_044699513.1"/>
</dbReference>
<evidence type="ECO:0000256" key="10">
    <source>
        <dbReference type="ARBA" id="ARBA00023242"/>
    </source>
</evidence>
<keyword evidence="10 11" id="KW-0539">Nucleus</keyword>
<feature type="region of interest" description="Disordered" evidence="12">
    <location>
        <begin position="1"/>
        <end position="24"/>
    </location>
</feature>
<dbReference type="GO" id="GO:0000439">
    <property type="term" value="C:transcription factor TFIIH core complex"/>
    <property type="evidence" value="ECO:0007669"/>
    <property type="project" value="UniProtKB-UniRule"/>
</dbReference>
<keyword evidence="6 11" id="KW-0862">Zinc</keyword>
<dbReference type="GO" id="GO:0006289">
    <property type="term" value="P:nucleotide-excision repair"/>
    <property type="evidence" value="ECO:0007669"/>
    <property type="project" value="UniProtKB-UniRule"/>
</dbReference>
<dbReference type="PANTHER" id="PTHR12831">
    <property type="entry name" value="TRANSCRIPTION INITIATION FACTOR IIH TFIIH , POLYPEPTIDE 3-RELATED"/>
    <property type="match status" value="1"/>
</dbReference>
<evidence type="ECO:0000256" key="6">
    <source>
        <dbReference type="ARBA" id="ARBA00022833"/>
    </source>
</evidence>
<evidence type="ECO:0000256" key="1">
    <source>
        <dbReference type="ARBA" id="ARBA00004123"/>
    </source>
</evidence>
<evidence type="ECO:0008006" key="15">
    <source>
        <dbReference type="Google" id="ProtNLM"/>
    </source>
</evidence>
<dbReference type="GO" id="GO:0006355">
    <property type="term" value="P:regulation of DNA-templated transcription"/>
    <property type="evidence" value="ECO:0007669"/>
    <property type="project" value="InterPro"/>
</dbReference>
<dbReference type="InterPro" id="IPR036465">
    <property type="entry name" value="vWFA_dom_sf"/>
</dbReference>
<keyword evidence="8 11" id="KW-0804">Transcription</keyword>
<dbReference type="GO" id="GO:0008270">
    <property type="term" value="F:zinc ion binding"/>
    <property type="evidence" value="ECO:0007669"/>
    <property type="project" value="UniProtKB-KW"/>
</dbReference>
<protein>
    <recommendedName>
        <fullName evidence="15">General transcription and DNA repair factor IIH subunit TFB4</fullName>
    </recommendedName>
</protein>
<keyword evidence="4 11" id="KW-0227">DNA damage</keyword>
<feature type="compositionally biased region" description="Polar residues" evidence="12">
    <location>
        <begin position="1"/>
        <end position="16"/>
    </location>
</feature>
<accession>A0AA88KGR5</accession>
<gene>
    <name evidence="13" type="ORF">C9374_009337</name>
</gene>